<dbReference type="InterPro" id="IPR036388">
    <property type="entry name" value="WH-like_DNA-bd_sf"/>
</dbReference>
<evidence type="ECO:0000313" key="2">
    <source>
        <dbReference type="EMBL" id="XCB33191.1"/>
    </source>
</evidence>
<dbReference type="InterPro" id="IPR052509">
    <property type="entry name" value="Metal_resp_DNA-bind_regulator"/>
</dbReference>
<dbReference type="NCBIfam" id="TIGR03433">
    <property type="entry name" value="padR_acidobact"/>
    <property type="match status" value="1"/>
</dbReference>
<reference evidence="2" key="1">
    <citation type="submission" date="2023-08" db="EMBL/GenBank/DDBJ databases">
        <authorList>
            <person name="Messyasz A."/>
            <person name="Mannisto M.K."/>
            <person name="Kerkhof L.J."/>
            <person name="Haggblom M."/>
        </authorList>
    </citation>
    <scope>NUCLEOTIDE SEQUENCE</scope>
    <source>
        <strain evidence="2">X5P6</strain>
    </source>
</reference>
<proteinExistence type="predicted"/>
<dbReference type="InterPro" id="IPR017799">
    <property type="entry name" value="Tscrpt_reg_PadR_acidobac-type"/>
</dbReference>
<dbReference type="Gene3D" id="1.10.10.10">
    <property type="entry name" value="Winged helix-like DNA-binding domain superfamily/Winged helix DNA-binding domain"/>
    <property type="match status" value="1"/>
</dbReference>
<dbReference type="PANTHER" id="PTHR33169">
    <property type="entry name" value="PADR-FAMILY TRANSCRIPTIONAL REGULATOR"/>
    <property type="match status" value="1"/>
</dbReference>
<evidence type="ECO:0000259" key="1">
    <source>
        <dbReference type="Pfam" id="PF03551"/>
    </source>
</evidence>
<protein>
    <submittedName>
        <fullName evidence="2">PadR family transcriptional regulator</fullName>
    </submittedName>
</protein>
<sequence length="113" mass="12354">MKVQAQLLPGTLDLLILRAVSLGPLHGYGVLLRIEQISGGALLIEQGALYPGLFRLLRQGLLKADWGTSENNRRAKFYELTVAGQKRLQEETASWNRLATAIASALAVQPEES</sequence>
<dbReference type="RefSeq" id="WP_353064033.1">
    <property type="nucleotide sequence ID" value="NZ_CP132942.1"/>
</dbReference>
<dbReference type="PANTHER" id="PTHR33169:SF14">
    <property type="entry name" value="TRANSCRIPTIONAL REGULATOR RV3488"/>
    <property type="match status" value="1"/>
</dbReference>
<dbReference type="InterPro" id="IPR036390">
    <property type="entry name" value="WH_DNA-bd_sf"/>
</dbReference>
<dbReference type="KEGG" id="tpsc:RBB77_22695"/>
<reference evidence="2" key="2">
    <citation type="journal article" date="2024" name="Environ. Microbiol.">
        <title>Genome analysis and description of Tunturibacter gen. nov. expands the diversity of Terriglobia in tundra soils.</title>
        <authorList>
            <person name="Messyasz A."/>
            <person name="Mannisto M.K."/>
            <person name="Kerkhof L.J."/>
            <person name="Haggblom M.M."/>
        </authorList>
    </citation>
    <scope>NUCLEOTIDE SEQUENCE</scope>
    <source>
        <strain evidence="2">X5P6</strain>
    </source>
</reference>
<gene>
    <name evidence="2" type="ORF">RBB77_22695</name>
</gene>
<dbReference type="EMBL" id="CP132942">
    <property type="protein sequence ID" value="XCB33191.1"/>
    <property type="molecule type" value="Genomic_DNA"/>
</dbReference>
<organism evidence="2">
    <name type="scientific">Tunturiibacter psychrotolerans</name>
    <dbReference type="NCBI Taxonomy" id="3069686"/>
    <lineage>
        <taxon>Bacteria</taxon>
        <taxon>Pseudomonadati</taxon>
        <taxon>Acidobacteriota</taxon>
        <taxon>Terriglobia</taxon>
        <taxon>Terriglobales</taxon>
        <taxon>Acidobacteriaceae</taxon>
        <taxon>Tunturiibacter</taxon>
    </lineage>
</organism>
<name>A0AAU7ZQF6_9BACT</name>
<dbReference type="AlphaFoldDB" id="A0AAU7ZQF6"/>
<dbReference type="InterPro" id="IPR005149">
    <property type="entry name" value="Tscrpt_reg_PadR_N"/>
</dbReference>
<dbReference type="Pfam" id="PF03551">
    <property type="entry name" value="PadR"/>
    <property type="match status" value="1"/>
</dbReference>
<feature type="domain" description="Transcription regulator PadR N-terminal" evidence="1">
    <location>
        <begin position="16"/>
        <end position="90"/>
    </location>
</feature>
<accession>A0AAU7ZQF6</accession>
<dbReference type="SUPFAM" id="SSF46785">
    <property type="entry name" value="Winged helix' DNA-binding domain"/>
    <property type="match status" value="1"/>
</dbReference>